<dbReference type="GO" id="GO:0008696">
    <property type="term" value="F:4-amino-4-deoxychorismate lyase activity"/>
    <property type="evidence" value="ECO:0007669"/>
    <property type="project" value="TreeGrafter"/>
</dbReference>
<dbReference type="Pfam" id="PF01063">
    <property type="entry name" value="Aminotran_4"/>
    <property type="match status" value="1"/>
</dbReference>
<protein>
    <recommendedName>
        <fullName evidence="8">Probable branched-chain-amino-acid aminotransferase</fullName>
        <ecNumber evidence="7">2.6.1.42</ecNumber>
    </recommendedName>
</protein>
<sequence length="291" mass="29804">MAVWLDGTRHDAPTIPLDPADRGLLLGDGVFDTALVLGGRVACRDAHLERLARACETLGFAPDMELAGRMIDAAAADAGTGSVRLTATRGAGPRGLAPPAATRPTLIVSNAAGPPAAAFAPLRLGWSAIRRNETSPTSRLKTLNYLDGVLAFQAAKREGFDEALFLNTAGRVASAATGNVFALRDGELATPPLADGVLPGIVRAELLDLARRAGLQAREASLVPGDLLAADAVFVTSSLRLLAPATAIGGEALAVRGGSTLRRLAALLREAIAAECGAEAGCTLGADAWTF</sequence>
<keyword evidence="9" id="KW-0663">Pyridoxal phosphate</keyword>
<evidence type="ECO:0000256" key="5">
    <source>
        <dbReference type="ARBA" id="ARBA00005072"/>
    </source>
</evidence>
<comment type="pathway">
    <text evidence="4">Amino-acid biosynthesis; L-valine biosynthesis; L-valine from pyruvate: step 4/4.</text>
</comment>
<evidence type="ECO:0000256" key="7">
    <source>
        <dbReference type="ARBA" id="ARBA00013053"/>
    </source>
</evidence>
<evidence type="ECO:0000256" key="8">
    <source>
        <dbReference type="ARBA" id="ARBA00014472"/>
    </source>
</evidence>
<evidence type="ECO:0000256" key="11">
    <source>
        <dbReference type="ARBA" id="ARBA00048212"/>
    </source>
</evidence>
<comment type="pathway">
    <text evidence="5">Amino-acid biosynthesis; L-leucine biosynthesis; L-leucine from 3-methyl-2-oxobutanoate: step 4/4.</text>
</comment>
<comment type="catalytic activity">
    <reaction evidence="11">
        <text>L-valine + 2-oxoglutarate = 3-methyl-2-oxobutanoate + L-glutamate</text>
        <dbReference type="Rhea" id="RHEA:24813"/>
        <dbReference type="ChEBI" id="CHEBI:11851"/>
        <dbReference type="ChEBI" id="CHEBI:16810"/>
        <dbReference type="ChEBI" id="CHEBI:29985"/>
        <dbReference type="ChEBI" id="CHEBI:57762"/>
        <dbReference type="EC" id="2.6.1.42"/>
    </reaction>
</comment>
<evidence type="ECO:0000256" key="3">
    <source>
        <dbReference type="ARBA" id="ARBA00004824"/>
    </source>
</evidence>
<dbReference type="InterPro" id="IPR001544">
    <property type="entry name" value="Aminotrans_IV"/>
</dbReference>
<dbReference type="GO" id="GO:0004084">
    <property type="term" value="F:branched-chain-amino-acid transaminase activity"/>
    <property type="evidence" value="ECO:0007669"/>
    <property type="project" value="UniProtKB-EC"/>
</dbReference>
<keyword evidence="10" id="KW-0100">Branched-chain amino acid biosynthesis</keyword>
<keyword evidence="14" id="KW-0032">Aminotransferase</keyword>
<evidence type="ECO:0000256" key="2">
    <source>
        <dbReference type="ARBA" id="ARBA00003109"/>
    </source>
</evidence>
<dbReference type="EMBL" id="VZDO01000001">
    <property type="protein sequence ID" value="KAB0682835.1"/>
    <property type="molecule type" value="Genomic_DNA"/>
</dbReference>
<dbReference type="Gene3D" id="3.30.470.10">
    <property type="match status" value="1"/>
</dbReference>
<reference evidence="14 15" key="1">
    <citation type="submission" date="2019-09" db="EMBL/GenBank/DDBJ databases">
        <title>YIM 132180 draft genome.</title>
        <authorList>
            <person name="Zhang K."/>
        </authorList>
    </citation>
    <scope>NUCLEOTIDE SEQUENCE [LARGE SCALE GENOMIC DNA]</scope>
    <source>
        <strain evidence="14 15">YIM 132180</strain>
    </source>
</reference>
<dbReference type="SUPFAM" id="SSF56752">
    <property type="entry name" value="D-aminoacid aminotransferase-like PLP-dependent enzymes"/>
    <property type="match status" value="1"/>
</dbReference>
<dbReference type="PANTHER" id="PTHR42743:SF2">
    <property type="entry name" value="AMINODEOXYCHORISMATE LYASE"/>
    <property type="match status" value="1"/>
</dbReference>
<comment type="cofactor">
    <cofactor evidence="1">
        <name>pyridoxal 5'-phosphate</name>
        <dbReference type="ChEBI" id="CHEBI:597326"/>
    </cofactor>
</comment>
<name>A0A7V7PT57_9HYPH</name>
<dbReference type="Gene3D" id="3.20.10.10">
    <property type="entry name" value="D-amino Acid Aminotransferase, subunit A, domain 2"/>
    <property type="match status" value="1"/>
</dbReference>
<dbReference type="GO" id="GO:0009082">
    <property type="term" value="P:branched-chain amino acid biosynthetic process"/>
    <property type="evidence" value="ECO:0007669"/>
    <property type="project" value="UniProtKB-KW"/>
</dbReference>
<dbReference type="InterPro" id="IPR043131">
    <property type="entry name" value="BCAT-like_N"/>
</dbReference>
<comment type="catalytic activity">
    <reaction evidence="13">
        <text>L-leucine + 2-oxoglutarate = 4-methyl-2-oxopentanoate + L-glutamate</text>
        <dbReference type="Rhea" id="RHEA:18321"/>
        <dbReference type="ChEBI" id="CHEBI:16810"/>
        <dbReference type="ChEBI" id="CHEBI:17865"/>
        <dbReference type="ChEBI" id="CHEBI:29985"/>
        <dbReference type="ChEBI" id="CHEBI:57427"/>
        <dbReference type="EC" id="2.6.1.42"/>
    </reaction>
</comment>
<keyword evidence="10" id="KW-0028">Amino-acid biosynthesis</keyword>
<dbReference type="Proteomes" id="UP000432089">
    <property type="component" value="Unassembled WGS sequence"/>
</dbReference>
<evidence type="ECO:0000256" key="9">
    <source>
        <dbReference type="ARBA" id="ARBA00022898"/>
    </source>
</evidence>
<proteinExistence type="inferred from homology"/>
<dbReference type="GO" id="GO:0005829">
    <property type="term" value="C:cytosol"/>
    <property type="evidence" value="ECO:0007669"/>
    <property type="project" value="TreeGrafter"/>
</dbReference>
<evidence type="ECO:0000256" key="6">
    <source>
        <dbReference type="ARBA" id="ARBA00009320"/>
    </source>
</evidence>
<keyword evidence="14" id="KW-0808">Transferase</keyword>
<comment type="caution">
    <text evidence="14">The sequence shown here is derived from an EMBL/GenBank/DDBJ whole genome shotgun (WGS) entry which is preliminary data.</text>
</comment>
<organism evidence="14 15">
    <name type="scientific">Plantimonas leprariae</name>
    <dbReference type="NCBI Taxonomy" id="2615207"/>
    <lineage>
        <taxon>Bacteria</taxon>
        <taxon>Pseudomonadati</taxon>
        <taxon>Pseudomonadota</taxon>
        <taxon>Alphaproteobacteria</taxon>
        <taxon>Hyphomicrobiales</taxon>
        <taxon>Aurantimonadaceae</taxon>
        <taxon>Plantimonas</taxon>
    </lineage>
</organism>
<accession>A0A7V7PT57</accession>
<dbReference type="EC" id="2.6.1.42" evidence="7"/>
<dbReference type="InterPro" id="IPR036038">
    <property type="entry name" value="Aminotransferase-like"/>
</dbReference>
<dbReference type="FunFam" id="3.20.10.10:FF:000002">
    <property type="entry name" value="D-alanine aminotransferase"/>
    <property type="match status" value="1"/>
</dbReference>
<dbReference type="RefSeq" id="WP_150967807.1">
    <property type="nucleotide sequence ID" value="NZ_VZDO01000001.1"/>
</dbReference>
<dbReference type="InterPro" id="IPR050571">
    <property type="entry name" value="Class-IV_PLP-Dep_Aminotrnsfr"/>
</dbReference>
<evidence type="ECO:0000256" key="12">
    <source>
        <dbReference type="ARBA" id="ARBA00048798"/>
    </source>
</evidence>
<evidence type="ECO:0000313" key="14">
    <source>
        <dbReference type="EMBL" id="KAB0682835.1"/>
    </source>
</evidence>
<evidence type="ECO:0000313" key="15">
    <source>
        <dbReference type="Proteomes" id="UP000432089"/>
    </source>
</evidence>
<dbReference type="PANTHER" id="PTHR42743">
    <property type="entry name" value="AMINO-ACID AMINOTRANSFERASE"/>
    <property type="match status" value="1"/>
</dbReference>
<comment type="pathway">
    <text evidence="3">Amino-acid biosynthesis; L-isoleucine biosynthesis; L-isoleucine from 2-oxobutanoate: step 4/4.</text>
</comment>
<keyword evidence="15" id="KW-1185">Reference proteome</keyword>
<dbReference type="GO" id="GO:0008153">
    <property type="term" value="P:4-aminobenzoate biosynthetic process"/>
    <property type="evidence" value="ECO:0007669"/>
    <property type="project" value="TreeGrafter"/>
</dbReference>
<dbReference type="InterPro" id="IPR043132">
    <property type="entry name" value="BCAT-like_C"/>
</dbReference>
<evidence type="ECO:0000256" key="10">
    <source>
        <dbReference type="ARBA" id="ARBA00023304"/>
    </source>
</evidence>
<evidence type="ECO:0000256" key="13">
    <source>
        <dbReference type="ARBA" id="ARBA00049229"/>
    </source>
</evidence>
<evidence type="ECO:0000256" key="4">
    <source>
        <dbReference type="ARBA" id="ARBA00004931"/>
    </source>
</evidence>
<comment type="similarity">
    <text evidence="6">Belongs to the class-IV pyridoxal-phosphate-dependent aminotransferase family.</text>
</comment>
<evidence type="ECO:0000256" key="1">
    <source>
        <dbReference type="ARBA" id="ARBA00001933"/>
    </source>
</evidence>
<comment type="catalytic activity">
    <reaction evidence="12">
        <text>L-isoleucine + 2-oxoglutarate = (S)-3-methyl-2-oxopentanoate + L-glutamate</text>
        <dbReference type="Rhea" id="RHEA:24801"/>
        <dbReference type="ChEBI" id="CHEBI:16810"/>
        <dbReference type="ChEBI" id="CHEBI:29985"/>
        <dbReference type="ChEBI" id="CHEBI:35146"/>
        <dbReference type="ChEBI" id="CHEBI:58045"/>
        <dbReference type="EC" id="2.6.1.42"/>
    </reaction>
</comment>
<comment type="function">
    <text evidence="2">Acts on leucine, isoleucine and valine.</text>
</comment>
<dbReference type="AlphaFoldDB" id="A0A7V7PT57"/>
<gene>
    <name evidence="14" type="ORF">F6X38_01775</name>
</gene>